<evidence type="ECO:0000313" key="2">
    <source>
        <dbReference type="Proteomes" id="UP001381693"/>
    </source>
</evidence>
<gene>
    <name evidence="1" type="ORF">SK128_023140</name>
</gene>
<name>A0AAN9AAG9_HALRR</name>
<reference evidence="1 2" key="1">
    <citation type="submission" date="2023-11" db="EMBL/GenBank/DDBJ databases">
        <title>Halocaridina rubra genome assembly.</title>
        <authorList>
            <person name="Smith C."/>
        </authorList>
    </citation>
    <scope>NUCLEOTIDE SEQUENCE [LARGE SCALE GENOMIC DNA]</scope>
    <source>
        <strain evidence="1">EP-1</strain>
        <tissue evidence="1">Whole</tissue>
    </source>
</reference>
<dbReference type="AlphaFoldDB" id="A0AAN9AAG9"/>
<organism evidence="1 2">
    <name type="scientific">Halocaridina rubra</name>
    <name type="common">Hawaiian red shrimp</name>
    <dbReference type="NCBI Taxonomy" id="373956"/>
    <lineage>
        <taxon>Eukaryota</taxon>
        <taxon>Metazoa</taxon>
        <taxon>Ecdysozoa</taxon>
        <taxon>Arthropoda</taxon>
        <taxon>Crustacea</taxon>
        <taxon>Multicrustacea</taxon>
        <taxon>Malacostraca</taxon>
        <taxon>Eumalacostraca</taxon>
        <taxon>Eucarida</taxon>
        <taxon>Decapoda</taxon>
        <taxon>Pleocyemata</taxon>
        <taxon>Caridea</taxon>
        <taxon>Atyoidea</taxon>
        <taxon>Atyidae</taxon>
        <taxon>Halocaridina</taxon>
    </lineage>
</organism>
<sequence>MLTPWVCGARGAVDSVRAVNNDALRCDGYLVVTVSVGGVAVLVDCVVTETLMDGIEAVLGVDLTEKLGDLEFCNGKVVNHLSKFGLETKPPEELVGGRVLGLSLSRNSEGAVEFCQGNKISSLADLNSVDKKAIILVVWPVC</sequence>
<comment type="caution">
    <text evidence="1">The sequence shown here is derived from an EMBL/GenBank/DDBJ whole genome shotgun (WGS) entry which is preliminary data.</text>
</comment>
<keyword evidence="2" id="KW-1185">Reference proteome</keyword>
<accession>A0AAN9AAG9</accession>
<proteinExistence type="predicted"/>
<dbReference type="EMBL" id="JAXCGZ010005885">
    <property type="protein sequence ID" value="KAK7080514.1"/>
    <property type="molecule type" value="Genomic_DNA"/>
</dbReference>
<dbReference type="Proteomes" id="UP001381693">
    <property type="component" value="Unassembled WGS sequence"/>
</dbReference>
<protein>
    <submittedName>
        <fullName evidence="1">Uncharacterized protein</fullName>
    </submittedName>
</protein>
<evidence type="ECO:0000313" key="1">
    <source>
        <dbReference type="EMBL" id="KAK7080514.1"/>
    </source>
</evidence>